<evidence type="ECO:0000256" key="2">
    <source>
        <dbReference type="ARBA" id="ARBA00022801"/>
    </source>
</evidence>
<keyword evidence="3" id="KW-0812">Transmembrane</keyword>
<protein>
    <submittedName>
        <fullName evidence="4">Ribonuclease</fullName>
    </submittedName>
</protein>
<dbReference type="GO" id="GO:0003723">
    <property type="term" value="F:RNA binding"/>
    <property type="evidence" value="ECO:0007669"/>
    <property type="project" value="InterPro"/>
</dbReference>
<dbReference type="EMBL" id="AE013598">
    <property type="protein sequence ID" value="AAW75967.1"/>
    <property type="molecule type" value="Genomic_DNA"/>
</dbReference>
<dbReference type="InterPro" id="IPR000026">
    <property type="entry name" value="N1-like"/>
</dbReference>
<organism evidence="4 5">
    <name type="scientific">Xanthomonas oryzae pv. oryzae (strain KACC10331 / KXO85)</name>
    <dbReference type="NCBI Taxonomy" id="291331"/>
    <lineage>
        <taxon>Bacteria</taxon>
        <taxon>Pseudomonadati</taxon>
        <taxon>Pseudomonadota</taxon>
        <taxon>Gammaproteobacteria</taxon>
        <taxon>Lysobacterales</taxon>
        <taxon>Lysobacteraceae</taxon>
        <taxon>Xanthomonas</taxon>
    </lineage>
</organism>
<dbReference type="CDD" id="cd00607">
    <property type="entry name" value="RNase_Sa"/>
    <property type="match status" value="1"/>
</dbReference>
<dbReference type="GO" id="GO:0016787">
    <property type="term" value="F:hydrolase activity"/>
    <property type="evidence" value="ECO:0007669"/>
    <property type="project" value="UniProtKB-KW"/>
</dbReference>
<keyword evidence="3" id="KW-0472">Membrane</keyword>
<dbReference type="Gene3D" id="3.10.450.30">
    <property type="entry name" value="Microbial ribonucleases"/>
    <property type="match status" value="1"/>
</dbReference>
<dbReference type="Proteomes" id="UP000006735">
    <property type="component" value="Chromosome"/>
</dbReference>
<evidence type="ECO:0000256" key="1">
    <source>
        <dbReference type="ARBA" id="ARBA00022722"/>
    </source>
</evidence>
<proteinExistence type="predicted"/>
<gene>
    <name evidence="4" type="ordered locus">XOO2713</name>
</gene>
<dbReference type="GO" id="GO:0004521">
    <property type="term" value="F:RNA endonuclease activity"/>
    <property type="evidence" value="ECO:0007669"/>
    <property type="project" value="InterPro"/>
</dbReference>
<dbReference type="SUPFAM" id="SSF53933">
    <property type="entry name" value="Microbial ribonucleases"/>
    <property type="match status" value="1"/>
</dbReference>
<name>Q5GZA4_XANOR</name>
<dbReference type="KEGG" id="xoo:XOO2713"/>
<dbReference type="AlphaFoldDB" id="Q5GZA4"/>
<reference evidence="4 5" key="1">
    <citation type="journal article" date="2005" name="Nucleic Acids Res.">
        <title>The genome sequence of Xanthomonas oryzae pathovar oryzae KACC10331, the bacterial blight pathogen of rice.</title>
        <authorList>
            <person name="Lee B.M."/>
            <person name="Park Y.J."/>
            <person name="Park D.S."/>
            <person name="Kang H.W."/>
            <person name="Kim J.G."/>
            <person name="Song E.S."/>
            <person name="Park I.C."/>
            <person name="Yoon U.H."/>
            <person name="Hahn J.H."/>
            <person name="Koo B.S."/>
            <person name="Lee G.B."/>
            <person name="Kim H."/>
            <person name="Park H.S."/>
            <person name="Yoon K.O."/>
            <person name="Kim J.H."/>
            <person name="Jung C.H."/>
            <person name="Koh N.H."/>
            <person name="Seo J.S."/>
            <person name="Go S.J."/>
        </authorList>
    </citation>
    <scope>NUCLEOTIDE SEQUENCE [LARGE SCALE GENOMIC DNA]</scope>
    <source>
        <strain evidence="5">KACC10331 / KXO85</strain>
    </source>
</reference>
<accession>Q5GZA4</accession>
<evidence type="ECO:0000313" key="4">
    <source>
        <dbReference type="EMBL" id="AAW75967.1"/>
    </source>
</evidence>
<dbReference type="STRING" id="291331.XOO2713"/>
<keyword evidence="3" id="KW-1133">Transmembrane helix</keyword>
<dbReference type="HOGENOM" id="CLU_112496_0_2_6"/>
<evidence type="ECO:0000256" key="3">
    <source>
        <dbReference type="SAM" id="Phobius"/>
    </source>
</evidence>
<evidence type="ECO:0000313" key="5">
    <source>
        <dbReference type="Proteomes" id="UP000006735"/>
    </source>
</evidence>
<keyword evidence="1" id="KW-0540">Nuclease</keyword>
<dbReference type="InterPro" id="IPR016191">
    <property type="entry name" value="Ribonuclease/ribotoxin"/>
</dbReference>
<keyword evidence="2" id="KW-0378">Hydrolase</keyword>
<sequence length="214" mass="23496">MVRTAAALTKGAGRETSSHLMPRVVGCTPCTMSRLLGREPRWRLATFKVDTVTHRHTCSAVAILRTVFMRKPALLIVAIALLVAGLWGMRAMQTPKPQFAPQLNAPSTATAPTREVPRLPAFLPTEAMAAIVLIQHGGPFPHPQDGGVFGNREHRLPERPRGYYREYTVDTPGSPDRGARRIVTGGTPPEAWYYSDDHYQSFKAFNGATPDQAP</sequence>
<feature type="transmembrane region" description="Helical" evidence="3">
    <location>
        <begin position="73"/>
        <end position="92"/>
    </location>
</feature>
<keyword evidence="5" id="KW-1185">Reference proteome</keyword>
<dbReference type="Pfam" id="PF00545">
    <property type="entry name" value="Ribonuclease"/>
    <property type="match status" value="1"/>
</dbReference>